<evidence type="ECO:0000313" key="10">
    <source>
        <dbReference type="Proteomes" id="UP000187203"/>
    </source>
</evidence>
<reference evidence="10" key="1">
    <citation type="submission" date="2013-09" db="EMBL/GenBank/DDBJ databases">
        <title>Corchorus olitorius genome sequencing.</title>
        <authorList>
            <person name="Alam M."/>
            <person name="Haque M.S."/>
            <person name="Islam M.S."/>
            <person name="Emdad E.M."/>
            <person name="Islam M.M."/>
            <person name="Ahmed B."/>
            <person name="Halim A."/>
            <person name="Hossen Q.M.M."/>
            <person name="Hossain M.Z."/>
            <person name="Ahmed R."/>
            <person name="Khan M.M."/>
            <person name="Islam R."/>
            <person name="Rashid M.M."/>
            <person name="Khan S.A."/>
            <person name="Rahman M.S."/>
            <person name="Alam M."/>
            <person name="Yahiya A.S."/>
            <person name="Khan M.S."/>
            <person name="Azam M.S."/>
            <person name="Haque T."/>
            <person name="Lashkar M.Z.H."/>
            <person name="Akhand A.I."/>
            <person name="Morshed G."/>
            <person name="Roy S."/>
            <person name="Uddin K.S."/>
            <person name="Rabeya T."/>
            <person name="Hossain A.S."/>
            <person name="Chowdhury A."/>
            <person name="Snigdha A.R."/>
            <person name="Mortoza M.S."/>
            <person name="Matin S.A."/>
            <person name="Hoque S.M.E."/>
            <person name="Islam M.K."/>
            <person name="Roy D.K."/>
            <person name="Haider R."/>
            <person name="Moosa M.M."/>
            <person name="Elias S.M."/>
            <person name="Hasan A.M."/>
            <person name="Jahan S."/>
            <person name="Shafiuddin M."/>
            <person name="Mahmood N."/>
            <person name="Shommy N.S."/>
        </authorList>
    </citation>
    <scope>NUCLEOTIDE SEQUENCE [LARGE SCALE GENOMIC DNA]</scope>
    <source>
        <strain evidence="10">cv. O-4</strain>
    </source>
</reference>
<evidence type="ECO:0000256" key="6">
    <source>
        <dbReference type="RuleBase" id="RU004335"/>
    </source>
</evidence>
<evidence type="ECO:0000256" key="2">
    <source>
        <dbReference type="ARBA" id="ARBA00008773"/>
    </source>
</evidence>
<dbReference type="InterPro" id="IPR044965">
    <property type="entry name" value="Glyco_hydro_17_plant"/>
</dbReference>
<dbReference type="InterPro" id="IPR000490">
    <property type="entry name" value="Glyco_hydro_17"/>
</dbReference>
<dbReference type="Proteomes" id="UP000187203">
    <property type="component" value="Unassembled WGS sequence"/>
</dbReference>
<evidence type="ECO:0000256" key="8">
    <source>
        <dbReference type="SAM" id="SignalP"/>
    </source>
</evidence>
<name>A0A1R3H548_9ROSI</name>
<dbReference type="FunFam" id="3.20.20.80:FF:000010">
    <property type="entry name" value="glucan endo-1,3-beta-glucosidase, basic"/>
    <property type="match status" value="1"/>
</dbReference>
<dbReference type="STRING" id="93759.A0A1R3H548"/>
<organism evidence="9 10">
    <name type="scientific">Corchorus olitorius</name>
    <dbReference type="NCBI Taxonomy" id="93759"/>
    <lineage>
        <taxon>Eukaryota</taxon>
        <taxon>Viridiplantae</taxon>
        <taxon>Streptophyta</taxon>
        <taxon>Embryophyta</taxon>
        <taxon>Tracheophyta</taxon>
        <taxon>Spermatophyta</taxon>
        <taxon>Magnoliopsida</taxon>
        <taxon>eudicotyledons</taxon>
        <taxon>Gunneridae</taxon>
        <taxon>Pentapetalae</taxon>
        <taxon>rosids</taxon>
        <taxon>malvids</taxon>
        <taxon>Malvales</taxon>
        <taxon>Malvaceae</taxon>
        <taxon>Grewioideae</taxon>
        <taxon>Apeibeae</taxon>
        <taxon>Corchorus</taxon>
    </lineage>
</organism>
<keyword evidence="4 7" id="KW-0378">Hydrolase</keyword>
<dbReference type="InterPro" id="IPR017853">
    <property type="entry name" value="GH"/>
</dbReference>
<dbReference type="GO" id="GO:0005975">
    <property type="term" value="P:carbohydrate metabolic process"/>
    <property type="evidence" value="ECO:0007669"/>
    <property type="project" value="InterPro"/>
</dbReference>
<keyword evidence="8" id="KW-0732">Signal</keyword>
<dbReference type="OrthoDB" id="941679at2759"/>
<evidence type="ECO:0000256" key="5">
    <source>
        <dbReference type="ARBA" id="ARBA00023295"/>
    </source>
</evidence>
<dbReference type="PROSITE" id="PS00587">
    <property type="entry name" value="GLYCOSYL_HYDROL_F17"/>
    <property type="match status" value="1"/>
</dbReference>
<proteinExistence type="inferred from homology"/>
<evidence type="ECO:0000256" key="4">
    <source>
        <dbReference type="ARBA" id="ARBA00022801"/>
    </source>
</evidence>
<keyword evidence="5 7" id="KW-0326">Glycosidase</keyword>
<accession>A0A1R3H548</accession>
<dbReference type="EMBL" id="AWUE01020831">
    <property type="protein sequence ID" value="OMO65449.1"/>
    <property type="molecule type" value="Genomic_DNA"/>
</dbReference>
<evidence type="ECO:0000313" key="9">
    <source>
        <dbReference type="EMBL" id="OMO65449.1"/>
    </source>
</evidence>
<dbReference type="GO" id="GO:0042973">
    <property type="term" value="F:glucan endo-1,3-beta-D-glucosidase activity"/>
    <property type="evidence" value="ECO:0007669"/>
    <property type="project" value="UniProtKB-EC"/>
</dbReference>
<gene>
    <name evidence="9" type="ORF">COLO4_31244</name>
</gene>
<protein>
    <recommendedName>
        <fullName evidence="3">glucan endo-1,3-beta-D-glucosidase</fullName>
        <ecNumber evidence="3">3.2.1.39</ecNumber>
    </recommendedName>
</protein>
<dbReference type="Gene3D" id="3.20.20.80">
    <property type="entry name" value="Glycosidases"/>
    <property type="match status" value="1"/>
</dbReference>
<comment type="similarity">
    <text evidence="2 6">Belongs to the glycosyl hydrolase 17 family.</text>
</comment>
<feature type="chain" id="PRO_5013340146" description="glucan endo-1,3-beta-D-glucosidase" evidence="8">
    <location>
        <begin position="26"/>
        <end position="371"/>
    </location>
</feature>
<feature type="signal peptide" evidence="8">
    <location>
        <begin position="1"/>
        <end position="25"/>
    </location>
</feature>
<evidence type="ECO:0000256" key="1">
    <source>
        <dbReference type="ARBA" id="ARBA00000382"/>
    </source>
</evidence>
<comment type="catalytic activity">
    <reaction evidence="1">
        <text>Hydrolysis of (1-&gt;3)-beta-D-glucosidic linkages in (1-&gt;3)-beta-D-glucans.</text>
        <dbReference type="EC" id="3.2.1.39"/>
    </reaction>
</comment>
<sequence>MENFFTAVTLLLLGVLFSSLAFSGAESVGVCYGRIGNDLPTEEDVVDFYITSGIKKMRLYDPNQATLMAAYAKFSNLELILGVANQDIQALASDFSAAANWVQQNVLPYTPGVYFRYIAVGNEIKPTDPIAPFVLPAMQNIYNALESIAPSQALQINVSTAIDSSLLGSSFPPSAGAFSDIANSYIVPIVKFLAEKRAPLLANIYPYFAYIGDPMSIDINYALFTSPGVVVQDGPFGYQNMFDAMLDAYYSALEKVGAFDVEVVVSETGWPSDGGIAASVEYASAYYQNLISHVETSGTGSPRRAGWPIQAYLFAMFDENLKGPAETERHFGLFSPDKQPKDTVDSATIQRTTIQVPQLSDNFTELRFFIF</sequence>
<evidence type="ECO:0000256" key="3">
    <source>
        <dbReference type="ARBA" id="ARBA00012780"/>
    </source>
</evidence>
<dbReference type="SUPFAM" id="SSF51445">
    <property type="entry name" value="(Trans)glycosidases"/>
    <property type="match status" value="1"/>
</dbReference>
<dbReference type="EC" id="3.2.1.39" evidence="3"/>
<evidence type="ECO:0000256" key="7">
    <source>
        <dbReference type="RuleBase" id="RU004336"/>
    </source>
</evidence>
<keyword evidence="10" id="KW-1185">Reference proteome</keyword>
<dbReference type="PANTHER" id="PTHR32227">
    <property type="entry name" value="GLUCAN ENDO-1,3-BETA-GLUCOSIDASE BG1-RELATED-RELATED"/>
    <property type="match status" value="1"/>
</dbReference>
<dbReference type="Pfam" id="PF00332">
    <property type="entry name" value="Glyco_hydro_17"/>
    <property type="match status" value="1"/>
</dbReference>
<comment type="caution">
    <text evidence="9">The sequence shown here is derived from an EMBL/GenBank/DDBJ whole genome shotgun (WGS) entry which is preliminary data.</text>
</comment>
<dbReference type="AlphaFoldDB" id="A0A1R3H548"/>